<proteinExistence type="predicted"/>
<dbReference type="Proteomes" id="UP000051096">
    <property type="component" value="Unassembled WGS sequence"/>
</dbReference>
<gene>
    <name evidence="1" type="ORF">AMJ87_03325</name>
</gene>
<reference evidence="1 2" key="1">
    <citation type="journal article" date="2015" name="Microbiome">
        <title>Genomic resolution of linkages in carbon, nitrogen, and sulfur cycling among widespread estuary sediment bacteria.</title>
        <authorList>
            <person name="Baker B.J."/>
            <person name="Lazar C.S."/>
            <person name="Teske A.P."/>
            <person name="Dick G.J."/>
        </authorList>
    </citation>
    <scope>NUCLEOTIDE SEQUENCE [LARGE SCALE GENOMIC DNA]</scope>
    <source>
        <strain evidence="1">SM23_60</strain>
    </source>
</reference>
<accession>A0A0S8GKY7</accession>
<evidence type="ECO:0000313" key="1">
    <source>
        <dbReference type="EMBL" id="KPK72955.1"/>
    </source>
</evidence>
<evidence type="ECO:0000313" key="2">
    <source>
        <dbReference type="Proteomes" id="UP000051096"/>
    </source>
</evidence>
<name>A0A0S8GKY7_UNCW3</name>
<sequence>MDRRSFLKTLGFAAPIAVLLGKIPRLLWAGKWEHADKSFWKNSMFHQDSVDVSGYENGIIKARIDGTWQEYAIKGVSEAFQTWNTEQRLEFLEHIKTGKMPGWGGPHSGAVATYGLRRLDSRFTLNNAIKGVGLAPKDEHLDTAIERLKSTYESPMPEKMDVLASFYKDPTFFDWRKQTSLELYATPDFETHTFLNVMENPMATLVFVDIPSFELRTIARIIHPDDMTALPSEKKLLEFVNLAHEYMHGKFPRSYPLLLFYVIEEFDNTPGSKRGIRTVPGLPEE</sequence>
<protein>
    <submittedName>
        <fullName evidence="1">Uncharacterized protein</fullName>
    </submittedName>
</protein>
<dbReference type="EMBL" id="LJUO01000019">
    <property type="protein sequence ID" value="KPK72955.1"/>
    <property type="molecule type" value="Genomic_DNA"/>
</dbReference>
<organism evidence="1 2">
    <name type="scientific">candidate division WOR_3 bacterium SM23_60</name>
    <dbReference type="NCBI Taxonomy" id="1703780"/>
    <lineage>
        <taxon>Bacteria</taxon>
        <taxon>Bacteria division WOR-3</taxon>
    </lineage>
</organism>
<dbReference type="AlphaFoldDB" id="A0A0S8GKY7"/>
<comment type="caution">
    <text evidence="1">The sequence shown here is derived from an EMBL/GenBank/DDBJ whole genome shotgun (WGS) entry which is preliminary data.</text>
</comment>